<dbReference type="SFLD" id="SFLDS00019">
    <property type="entry name" value="Glutathione_Transferase_(cytos"/>
    <property type="match status" value="1"/>
</dbReference>
<dbReference type="PANTHER" id="PTHR44051">
    <property type="entry name" value="GLUTATHIONE S-TRANSFERASE-RELATED"/>
    <property type="match status" value="1"/>
</dbReference>
<dbReference type="PROSITE" id="PS50404">
    <property type="entry name" value="GST_NTER"/>
    <property type="match status" value="1"/>
</dbReference>
<dbReference type="EMBL" id="JBHTMU010000001">
    <property type="protein sequence ID" value="MFD1340902.1"/>
    <property type="molecule type" value="Genomic_DNA"/>
</dbReference>
<dbReference type="InterPro" id="IPR036249">
    <property type="entry name" value="Thioredoxin-like_sf"/>
</dbReference>
<dbReference type="Gene3D" id="3.40.30.10">
    <property type="entry name" value="Glutaredoxin"/>
    <property type="match status" value="1"/>
</dbReference>
<evidence type="ECO:0000313" key="4">
    <source>
        <dbReference type="Proteomes" id="UP001597135"/>
    </source>
</evidence>
<sequence length="196" mass="21891">MALTVIGTRMSRTFRVLWMLEELGLDYTHTPAAPRSDTVRDVNPQGKIPVLVEDGFVLRDSTAILTYLADKHGALTFPAGSPERAQQDALTFRILDEIDALLWTAARHSFILPEEMRVPEVKESLKSEFACNLQGLSEEIEGPFLMGETLTIPDLILCHCGGWAMTAKFPEAPRAFKDYAKNLRSRPAFERAAARD</sequence>
<evidence type="ECO:0000313" key="3">
    <source>
        <dbReference type="EMBL" id="MFD1340902.1"/>
    </source>
</evidence>
<dbReference type="InterPro" id="IPR036282">
    <property type="entry name" value="Glutathione-S-Trfase_C_sf"/>
</dbReference>
<dbReference type="InterPro" id="IPR040079">
    <property type="entry name" value="Glutathione_S-Trfase"/>
</dbReference>
<name>A0ABW3ZCJ4_9RHOB</name>
<dbReference type="CDD" id="cd03046">
    <property type="entry name" value="GST_N_GTT1_like"/>
    <property type="match status" value="1"/>
</dbReference>
<dbReference type="InterPro" id="IPR004045">
    <property type="entry name" value="Glutathione_S-Trfase_N"/>
</dbReference>
<organism evidence="3 4">
    <name type="scientific">Litorisediminicola beolgyonensis</name>
    <dbReference type="NCBI Taxonomy" id="1173614"/>
    <lineage>
        <taxon>Bacteria</taxon>
        <taxon>Pseudomonadati</taxon>
        <taxon>Pseudomonadota</taxon>
        <taxon>Alphaproteobacteria</taxon>
        <taxon>Rhodobacterales</taxon>
        <taxon>Paracoccaceae</taxon>
        <taxon>Litorisediminicola</taxon>
    </lineage>
</organism>
<gene>
    <name evidence="3" type="ORF">ACFQ4E_00535</name>
</gene>
<keyword evidence="4" id="KW-1185">Reference proteome</keyword>
<dbReference type="Gene3D" id="1.20.1050.10">
    <property type="match status" value="1"/>
</dbReference>
<dbReference type="PROSITE" id="PS50405">
    <property type="entry name" value="GST_CTER"/>
    <property type="match status" value="1"/>
</dbReference>
<dbReference type="RefSeq" id="WP_386800961.1">
    <property type="nucleotide sequence ID" value="NZ_JBHTMU010000001.1"/>
</dbReference>
<dbReference type="SUPFAM" id="SSF47616">
    <property type="entry name" value="GST C-terminal domain-like"/>
    <property type="match status" value="1"/>
</dbReference>
<proteinExistence type="predicted"/>
<comment type="caution">
    <text evidence="3">The sequence shown here is derived from an EMBL/GenBank/DDBJ whole genome shotgun (WGS) entry which is preliminary data.</text>
</comment>
<evidence type="ECO:0000259" key="1">
    <source>
        <dbReference type="PROSITE" id="PS50404"/>
    </source>
</evidence>
<feature type="domain" description="GST N-terminal" evidence="1">
    <location>
        <begin position="1"/>
        <end position="76"/>
    </location>
</feature>
<dbReference type="Pfam" id="PF13409">
    <property type="entry name" value="GST_N_2"/>
    <property type="match status" value="1"/>
</dbReference>
<dbReference type="PANTHER" id="PTHR44051:SF8">
    <property type="entry name" value="GLUTATHIONE S-TRANSFERASE GSTA"/>
    <property type="match status" value="1"/>
</dbReference>
<feature type="domain" description="GST C-terminal" evidence="2">
    <location>
        <begin position="80"/>
        <end position="196"/>
    </location>
</feature>
<accession>A0ABW3ZCJ4</accession>
<evidence type="ECO:0000259" key="2">
    <source>
        <dbReference type="PROSITE" id="PS50405"/>
    </source>
</evidence>
<dbReference type="SFLD" id="SFLDG00358">
    <property type="entry name" value="Main_(cytGST)"/>
    <property type="match status" value="1"/>
</dbReference>
<dbReference type="InterPro" id="IPR010987">
    <property type="entry name" value="Glutathione-S-Trfase_C-like"/>
</dbReference>
<dbReference type="SUPFAM" id="SSF52833">
    <property type="entry name" value="Thioredoxin-like"/>
    <property type="match status" value="1"/>
</dbReference>
<dbReference type="Proteomes" id="UP001597135">
    <property type="component" value="Unassembled WGS sequence"/>
</dbReference>
<reference evidence="4" key="1">
    <citation type="journal article" date="2019" name="Int. J. Syst. Evol. Microbiol.">
        <title>The Global Catalogue of Microorganisms (GCM) 10K type strain sequencing project: providing services to taxonomists for standard genome sequencing and annotation.</title>
        <authorList>
            <consortium name="The Broad Institute Genomics Platform"/>
            <consortium name="The Broad Institute Genome Sequencing Center for Infectious Disease"/>
            <person name="Wu L."/>
            <person name="Ma J."/>
        </authorList>
    </citation>
    <scope>NUCLEOTIDE SEQUENCE [LARGE SCALE GENOMIC DNA]</scope>
    <source>
        <strain evidence="4">CCUG 62953</strain>
    </source>
</reference>
<protein>
    <submittedName>
        <fullName evidence="3">Glutathione S-transferase family protein</fullName>
    </submittedName>
</protein>